<dbReference type="HAMAP" id="MF_00185">
    <property type="entry name" value="IPP_trans"/>
    <property type="match status" value="1"/>
</dbReference>
<sequence>MLIVAGPTGSGKSALALDVASAFDGVVINADSAQVYRELRILTARPSPDDEARAPHRLYGVLSAAERCSAGRWLEMADAAIGEARSAGRLPVVVGGTGLYLKVVTKGLAPVPAVPAGVRAEATALWAKLGGEAFRAMLAERDPQAAAKLPAGDRQRLLRAWEVVRATGCPLSEWQKAAREGKGPENSAATLVLSPPRETLYPALDARFLRMLERGALQEVEALVAMHLDPSLPAMKAVGVRELAAHLRGETTLATATTEAQQATRRFAKRQMTWLRHQVAADAVFFEQYSERIKKEIFSFIRREVLTRAR</sequence>
<dbReference type="NCBIfam" id="TIGR00174">
    <property type="entry name" value="miaA"/>
    <property type="match status" value="1"/>
</dbReference>
<evidence type="ECO:0000256" key="8">
    <source>
        <dbReference type="ARBA" id="ARBA00022842"/>
    </source>
</evidence>
<keyword evidence="4 10" id="KW-0808">Transferase</keyword>
<dbReference type="Gene3D" id="3.40.50.300">
    <property type="entry name" value="P-loop containing nucleotide triphosphate hydrolases"/>
    <property type="match status" value="1"/>
</dbReference>
<evidence type="ECO:0000256" key="6">
    <source>
        <dbReference type="ARBA" id="ARBA00022741"/>
    </source>
</evidence>
<evidence type="ECO:0000256" key="3">
    <source>
        <dbReference type="ARBA" id="ARBA00012665"/>
    </source>
</evidence>
<evidence type="ECO:0000256" key="7">
    <source>
        <dbReference type="ARBA" id="ARBA00022840"/>
    </source>
</evidence>
<gene>
    <name evidence="10" type="primary">miaA</name>
    <name evidence="10" type="ORF">DF3PB_6070002</name>
</gene>
<accession>A0A380TIC4</accession>
<proteinExistence type="inferred from homology"/>
<comment type="catalytic activity">
    <reaction evidence="9">
        <text>adenosine(37) in tRNA + dimethylallyl diphosphate = N(6)-dimethylallyladenosine(37) in tRNA + diphosphate</text>
        <dbReference type="Rhea" id="RHEA:26482"/>
        <dbReference type="Rhea" id="RHEA-COMP:10162"/>
        <dbReference type="Rhea" id="RHEA-COMP:10375"/>
        <dbReference type="ChEBI" id="CHEBI:33019"/>
        <dbReference type="ChEBI" id="CHEBI:57623"/>
        <dbReference type="ChEBI" id="CHEBI:74411"/>
        <dbReference type="ChEBI" id="CHEBI:74415"/>
        <dbReference type="EC" id="2.5.1.75"/>
    </reaction>
</comment>
<evidence type="ECO:0000256" key="1">
    <source>
        <dbReference type="ARBA" id="ARBA00001946"/>
    </source>
</evidence>
<dbReference type="Pfam" id="PF01715">
    <property type="entry name" value="IPPT"/>
    <property type="match status" value="1"/>
</dbReference>
<dbReference type="SUPFAM" id="SSF52540">
    <property type="entry name" value="P-loop containing nucleoside triphosphate hydrolases"/>
    <property type="match status" value="1"/>
</dbReference>
<evidence type="ECO:0000256" key="5">
    <source>
        <dbReference type="ARBA" id="ARBA00022694"/>
    </source>
</evidence>
<dbReference type="PANTHER" id="PTHR11088">
    <property type="entry name" value="TRNA DIMETHYLALLYLTRANSFERASE"/>
    <property type="match status" value="1"/>
</dbReference>
<organism evidence="10">
    <name type="scientific">metagenome</name>
    <dbReference type="NCBI Taxonomy" id="256318"/>
    <lineage>
        <taxon>unclassified sequences</taxon>
        <taxon>metagenomes</taxon>
    </lineage>
</organism>
<dbReference type="InterPro" id="IPR039657">
    <property type="entry name" value="Dimethylallyltransferase"/>
</dbReference>
<protein>
    <recommendedName>
        <fullName evidence="3">tRNA dimethylallyltransferase</fullName>
        <ecNumber evidence="3">2.5.1.75</ecNumber>
    </recommendedName>
</protein>
<evidence type="ECO:0000256" key="9">
    <source>
        <dbReference type="ARBA" id="ARBA00049563"/>
    </source>
</evidence>
<keyword evidence="5" id="KW-0819">tRNA processing</keyword>
<dbReference type="EMBL" id="UIDG01000565">
    <property type="protein sequence ID" value="SUS08232.1"/>
    <property type="molecule type" value="Genomic_DNA"/>
</dbReference>
<dbReference type="InterPro" id="IPR018022">
    <property type="entry name" value="IPT"/>
</dbReference>
<evidence type="ECO:0000256" key="4">
    <source>
        <dbReference type="ARBA" id="ARBA00022679"/>
    </source>
</evidence>
<dbReference type="EC" id="2.5.1.75" evidence="3"/>
<keyword evidence="6" id="KW-0547">Nucleotide-binding</keyword>
<keyword evidence="7" id="KW-0067">ATP-binding</keyword>
<dbReference type="GO" id="GO:0006400">
    <property type="term" value="P:tRNA modification"/>
    <property type="evidence" value="ECO:0007669"/>
    <property type="project" value="TreeGrafter"/>
</dbReference>
<evidence type="ECO:0000313" key="10">
    <source>
        <dbReference type="EMBL" id="SUS08232.1"/>
    </source>
</evidence>
<dbReference type="Gene3D" id="1.10.20.140">
    <property type="match status" value="1"/>
</dbReference>
<name>A0A380TIC4_9ZZZZ</name>
<comment type="cofactor">
    <cofactor evidence="1">
        <name>Mg(2+)</name>
        <dbReference type="ChEBI" id="CHEBI:18420"/>
    </cofactor>
</comment>
<dbReference type="GO" id="GO:0005524">
    <property type="term" value="F:ATP binding"/>
    <property type="evidence" value="ECO:0007669"/>
    <property type="project" value="UniProtKB-KW"/>
</dbReference>
<evidence type="ECO:0000256" key="2">
    <source>
        <dbReference type="ARBA" id="ARBA00005842"/>
    </source>
</evidence>
<dbReference type="InterPro" id="IPR027417">
    <property type="entry name" value="P-loop_NTPase"/>
</dbReference>
<dbReference type="AlphaFoldDB" id="A0A380TIC4"/>
<dbReference type="PANTHER" id="PTHR11088:SF60">
    <property type="entry name" value="TRNA DIMETHYLALLYLTRANSFERASE"/>
    <property type="match status" value="1"/>
</dbReference>
<dbReference type="GO" id="GO:0052381">
    <property type="term" value="F:tRNA dimethylallyltransferase activity"/>
    <property type="evidence" value="ECO:0007669"/>
    <property type="project" value="UniProtKB-EC"/>
</dbReference>
<keyword evidence="8" id="KW-0460">Magnesium</keyword>
<comment type="similarity">
    <text evidence="2">Belongs to the IPP transferase family.</text>
</comment>
<reference evidence="10" key="1">
    <citation type="submission" date="2018-07" db="EMBL/GenBank/DDBJ databases">
        <authorList>
            <person name="Quirk P.G."/>
            <person name="Krulwich T.A."/>
        </authorList>
    </citation>
    <scope>NUCLEOTIDE SEQUENCE</scope>
</reference>